<dbReference type="InterPro" id="IPR001878">
    <property type="entry name" value="Znf_CCHC"/>
</dbReference>
<feature type="domain" description="Integrase catalytic" evidence="5">
    <location>
        <begin position="564"/>
        <end position="773"/>
    </location>
</feature>
<keyword evidence="1" id="KW-0645">Protease</keyword>
<feature type="region of interest" description="Disordered" evidence="3">
    <location>
        <begin position="319"/>
        <end position="342"/>
    </location>
</feature>
<dbReference type="InterPro" id="IPR054722">
    <property type="entry name" value="PolX-like_BBD"/>
</dbReference>
<dbReference type="Gene3D" id="4.10.60.10">
    <property type="entry name" value="Zinc finger, CCHC-type"/>
    <property type="match status" value="1"/>
</dbReference>
<dbReference type="Pfam" id="PF00098">
    <property type="entry name" value="zf-CCHC"/>
    <property type="match status" value="1"/>
</dbReference>
<dbReference type="SMART" id="SM00343">
    <property type="entry name" value="ZnF_C2HC"/>
    <property type="match status" value="1"/>
</dbReference>
<dbReference type="GO" id="GO:0006508">
    <property type="term" value="P:proteolysis"/>
    <property type="evidence" value="ECO:0007669"/>
    <property type="project" value="UniProtKB-KW"/>
</dbReference>
<keyword evidence="2" id="KW-0862">Zinc</keyword>
<evidence type="ECO:0000259" key="4">
    <source>
        <dbReference type="PROSITE" id="PS50158"/>
    </source>
</evidence>
<evidence type="ECO:0000313" key="6">
    <source>
        <dbReference type="EMBL" id="CAI5739957.1"/>
    </source>
</evidence>
<feature type="domain" description="CCHC-type" evidence="4">
    <location>
        <begin position="258"/>
        <end position="273"/>
    </location>
</feature>
<dbReference type="InterPro" id="IPR025724">
    <property type="entry name" value="GAG-pre-integrase_dom"/>
</dbReference>
<evidence type="ECO:0000256" key="2">
    <source>
        <dbReference type="PROSITE-ProRule" id="PRU00047"/>
    </source>
</evidence>
<evidence type="ECO:0000256" key="1">
    <source>
        <dbReference type="ARBA" id="ARBA00022670"/>
    </source>
</evidence>
<keyword evidence="2" id="KW-0863">Zinc-finger</keyword>
<feature type="compositionally biased region" description="Low complexity" evidence="3">
    <location>
        <begin position="323"/>
        <end position="334"/>
    </location>
</feature>
<organism evidence="6 7">
    <name type="scientific">Peronospora farinosa</name>
    <dbReference type="NCBI Taxonomy" id="134698"/>
    <lineage>
        <taxon>Eukaryota</taxon>
        <taxon>Sar</taxon>
        <taxon>Stramenopiles</taxon>
        <taxon>Oomycota</taxon>
        <taxon>Peronosporomycetes</taxon>
        <taxon>Peronosporales</taxon>
        <taxon>Peronosporaceae</taxon>
        <taxon>Peronospora</taxon>
    </lineage>
</organism>
<dbReference type="GO" id="GO:0003676">
    <property type="term" value="F:nucleic acid binding"/>
    <property type="evidence" value="ECO:0007669"/>
    <property type="project" value="InterPro"/>
</dbReference>
<dbReference type="InterPro" id="IPR039537">
    <property type="entry name" value="Retrotran_Ty1/copia-like"/>
</dbReference>
<dbReference type="GO" id="GO:0015074">
    <property type="term" value="P:DNA integration"/>
    <property type="evidence" value="ECO:0007669"/>
    <property type="project" value="InterPro"/>
</dbReference>
<evidence type="ECO:0000256" key="3">
    <source>
        <dbReference type="SAM" id="MobiDB-lite"/>
    </source>
</evidence>
<comment type="caution">
    <text evidence="6">The sequence shown here is derived from an EMBL/GenBank/DDBJ whole genome shotgun (WGS) entry which is preliminary data.</text>
</comment>
<name>A0AAV0USP0_9STRA</name>
<dbReference type="InterPro" id="IPR036875">
    <property type="entry name" value="Znf_CCHC_sf"/>
</dbReference>
<reference evidence="6" key="1">
    <citation type="submission" date="2022-12" db="EMBL/GenBank/DDBJ databases">
        <authorList>
            <person name="Webb A."/>
        </authorList>
    </citation>
    <scope>NUCLEOTIDE SEQUENCE</scope>
    <source>
        <strain evidence="6">Pf2</strain>
    </source>
</reference>
<dbReference type="PANTHER" id="PTHR42648">
    <property type="entry name" value="TRANSPOSASE, PUTATIVE-RELATED"/>
    <property type="match status" value="1"/>
</dbReference>
<dbReference type="PROSITE" id="PS50994">
    <property type="entry name" value="INTEGRASE"/>
    <property type="match status" value="1"/>
</dbReference>
<dbReference type="InterPro" id="IPR001584">
    <property type="entry name" value="Integrase_cat-core"/>
</dbReference>
<dbReference type="SUPFAM" id="SSF57756">
    <property type="entry name" value="Retrovirus zinc finger-like domains"/>
    <property type="match status" value="1"/>
</dbReference>
<evidence type="ECO:0008006" key="8">
    <source>
        <dbReference type="Google" id="ProtNLM"/>
    </source>
</evidence>
<keyword evidence="1" id="KW-0378">Hydrolase</keyword>
<sequence length="955" mass="107780">MSPTMVPQDSGQGVKMYSKDGMPRNFKGQYWHTYKKVAMMALQDIDQELWDVACGHIGRKYLSTDEGKAKLQKFERRLRREIMMSLSPELAELYRTEKTGSALFATLCKRFENRANTVATFHAVQRLEEELRRMRYNTDIDIEGHLRQMKNKELELADYGSKLSFTTMMMYTLQSLPSTIPEFGLIQTQNWCGNSPAKDMDELEEQIRAASSRYQIRKSTKGFSHGGYLQGEYAGSRKVDKARKNTIGRGERKDTRSCYNCGKTGHFKRDCKEAVRESQKPRVCFATQPQKKAQAVKNSRGQDKQNTCEVDVLRLKTKKLSDPSDPSIPAISNSQRMTKRGSGAAKQKVKGLSKRINHWCFDTGANVHVSANREDFVEYTPVSSKSEVSLSGISTALHAQVTGMGTIKMVTKVDGIEKCFLLDHVLHVPDAEHGLFSPGWAVEQGFEVDMATSSTDFMVYYRDQPLIRAEHHDGTWGFSSYRVLNSMLPLNPRKVEPHHSDHAENSVVDSFVVGTLTQAEAKYSAADGLATMKLWHQRLGHTCEQYLKTMVDQGFVHGMILTRRKSSPCDACHVGKQRRQRRNKKKEHDITGLNQVVYADLLFPSRNNGTKYTAILVIMDGYSRYLTAHLLAKKDAETVNELMKNYVNWAERQAGRSIKKIVHRSWHIMEGHRTLPVKIILTDKGGEFVNHDIDAYDNARGIQHVQVRPKSSHMNPVERQHQSLSDMTKAMLRDSGFSPQLWPDAFDYAVYLKNRVYNKAANCTPYERMFGVKPDLHHIRVFGALAYVHVLKGPDRPRHKDNATIGFVLGLRDDQVGYKIDFPHEHTRKWAADVAIDESIVYRDLHQCTTYVPLLDRLRFSPHDGDTRSAPASVANGPFSPVFADNEATGVDASVTGDATYDILGTEAADGDGMVDGDGIVDGADGDYDVDSIVDGDYVVTPILMLMELPKIRIL</sequence>
<dbReference type="Proteomes" id="UP001159659">
    <property type="component" value="Unassembled WGS sequence"/>
</dbReference>
<dbReference type="Gene3D" id="3.30.420.10">
    <property type="entry name" value="Ribonuclease H-like superfamily/Ribonuclease H"/>
    <property type="match status" value="1"/>
</dbReference>
<gene>
    <name evidence="6" type="ORF">PFR002_LOCUS9124</name>
</gene>
<accession>A0AAV0USP0</accession>
<dbReference type="PROSITE" id="PS50158">
    <property type="entry name" value="ZF_CCHC"/>
    <property type="match status" value="1"/>
</dbReference>
<dbReference type="SUPFAM" id="SSF53098">
    <property type="entry name" value="Ribonuclease H-like"/>
    <property type="match status" value="1"/>
</dbReference>
<dbReference type="GO" id="GO:0008270">
    <property type="term" value="F:zinc ion binding"/>
    <property type="evidence" value="ECO:0007669"/>
    <property type="project" value="UniProtKB-KW"/>
</dbReference>
<keyword evidence="2" id="KW-0479">Metal-binding</keyword>
<proteinExistence type="predicted"/>
<dbReference type="AlphaFoldDB" id="A0AAV0USP0"/>
<dbReference type="InterPro" id="IPR012337">
    <property type="entry name" value="RNaseH-like_sf"/>
</dbReference>
<dbReference type="EMBL" id="CANTFK010000991">
    <property type="protein sequence ID" value="CAI5739957.1"/>
    <property type="molecule type" value="Genomic_DNA"/>
</dbReference>
<dbReference type="GO" id="GO:0008233">
    <property type="term" value="F:peptidase activity"/>
    <property type="evidence" value="ECO:0007669"/>
    <property type="project" value="UniProtKB-KW"/>
</dbReference>
<dbReference type="Pfam" id="PF22936">
    <property type="entry name" value="Pol_BBD"/>
    <property type="match status" value="1"/>
</dbReference>
<dbReference type="Pfam" id="PF13976">
    <property type="entry name" value="gag_pre-integrs"/>
    <property type="match status" value="1"/>
</dbReference>
<protein>
    <recommendedName>
        <fullName evidence="8">CCHC-type domain-containing protein</fullName>
    </recommendedName>
</protein>
<evidence type="ECO:0000259" key="5">
    <source>
        <dbReference type="PROSITE" id="PS50994"/>
    </source>
</evidence>
<dbReference type="PANTHER" id="PTHR42648:SF28">
    <property type="entry name" value="TRANSPOSON-ENCODED PROTEIN WITH RIBONUCLEASE H-LIKE AND RETROVIRUS ZINC FINGER-LIKE DOMAINS"/>
    <property type="match status" value="1"/>
</dbReference>
<evidence type="ECO:0000313" key="7">
    <source>
        <dbReference type="Proteomes" id="UP001159659"/>
    </source>
</evidence>
<dbReference type="InterPro" id="IPR036397">
    <property type="entry name" value="RNaseH_sf"/>
</dbReference>